<dbReference type="AlphaFoldDB" id="A0A2U2MS76"/>
<feature type="region of interest" description="Disordered" evidence="1">
    <location>
        <begin position="431"/>
        <end position="471"/>
    </location>
</feature>
<reference evidence="4 5" key="1">
    <citation type="journal article" date="2018" name="Int. J. Syst. Evol. Microbiol.">
        <title>Bifidobacterium catulorum sp. nov., a novel taxon from the faeces of the baby common marmoset (Callithrix jacchus).</title>
        <authorList>
            <person name="Modesto M."/>
            <person name="Michelini S."/>
            <person name="Oki K."/>
            <person name="Biavati B."/>
            <person name="Watanabe K."/>
            <person name="Mattarelli P."/>
        </authorList>
    </citation>
    <scope>NUCLEOTIDE SEQUENCE [LARGE SCALE GENOMIC DNA]</scope>
    <source>
        <strain evidence="4 5">MRM 8.19</strain>
    </source>
</reference>
<dbReference type="Proteomes" id="UP000245753">
    <property type="component" value="Unassembled WGS sequence"/>
</dbReference>
<keyword evidence="5" id="KW-1185">Reference proteome</keyword>
<evidence type="ECO:0000256" key="3">
    <source>
        <dbReference type="SAM" id="SignalP"/>
    </source>
</evidence>
<name>A0A2U2MS76_9BIFI</name>
<evidence type="ECO:0000256" key="1">
    <source>
        <dbReference type="SAM" id="MobiDB-lite"/>
    </source>
</evidence>
<keyword evidence="3" id="KW-0732">Signal</keyword>
<accession>A0A2U2MS76</accession>
<organism evidence="4 5">
    <name type="scientific">Bifidobacterium catulorum</name>
    <dbReference type="NCBI Taxonomy" id="1630173"/>
    <lineage>
        <taxon>Bacteria</taxon>
        <taxon>Bacillati</taxon>
        <taxon>Actinomycetota</taxon>
        <taxon>Actinomycetes</taxon>
        <taxon>Bifidobacteriales</taxon>
        <taxon>Bifidobacteriaceae</taxon>
        <taxon>Bifidobacterium</taxon>
    </lineage>
</organism>
<dbReference type="EMBL" id="QFFN01000014">
    <property type="protein sequence ID" value="PWG59711.1"/>
    <property type="molecule type" value="Genomic_DNA"/>
</dbReference>
<protein>
    <recommendedName>
        <fullName evidence="6">Gram-positive cocci surface proteins LPxTG domain-containing protein</fullName>
    </recommendedName>
</protein>
<feature type="compositionally biased region" description="Low complexity" evidence="1">
    <location>
        <begin position="454"/>
        <end position="471"/>
    </location>
</feature>
<proteinExistence type="predicted"/>
<evidence type="ECO:0000256" key="2">
    <source>
        <dbReference type="SAM" id="Phobius"/>
    </source>
</evidence>
<sequence>MTTWTKTSRIARAAAGLLAAALTVGMAGFAGTTAASAAEPTYQTYDFALSGLPTHNDGLKSSSLGIVAVNSDKDVPTAVLNNGTTTKDKHTTETKYVGVKPGEYNVTYTATGDQLKTAQVGMYPGSRTADGIFTSDPNAGKYSSFSLTVKGNQSGTSVESKTVDLKAGAYLTVLGNEKGGTIHLTATTPTEPAAKSAAIVGKDGNGFTNNTTTLKVNEELGLSAKLENVDKADFDWAIEQTDKVLEFVDMGANPATDVRVKAVKAGKATVTLTGKKGTAAEGVSAKLTVTVTATEPEQPTQPKDVLSGFSAAERTYLETSYWTFPEQQDTSKGFDGWAATTTVYTKLTDAQLKGLHNSVPGYSAQDAEKLFHYTAANGTDQGGAKFAVYKNGKAVRSYDDFDTQTVTYTGRESGATVTYVFTTLDKVVLEQNNNNGNNGQKPNGETNDKKPAVNAGKTTTPTTGNNANAPKSNALAKTGTNVAAGVVAALALLGVGGALMLRRRSLND</sequence>
<evidence type="ECO:0000313" key="4">
    <source>
        <dbReference type="EMBL" id="PWG59711.1"/>
    </source>
</evidence>
<feature type="signal peptide" evidence="3">
    <location>
        <begin position="1"/>
        <end position="37"/>
    </location>
</feature>
<evidence type="ECO:0000313" key="5">
    <source>
        <dbReference type="Proteomes" id="UP000245753"/>
    </source>
</evidence>
<keyword evidence="2" id="KW-0812">Transmembrane</keyword>
<dbReference type="RefSeq" id="WP_109137403.1">
    <property type="nucleotide sequence ID" value="NZ_QFFN01000014.1"/>
</dbReference>
<feature type="chain" id="PRO_5015619823" description="Gram-positive cocci surface proteins LPxTG domain-containing protein" evidence="3">
    <location>
        <begin position="38"/>
        <end position="508"/>
    </location>
</feature>
<dbReference type="OrthoDB" id="9821228at2"/>
<gene>
    <name evidence="4" type="ORF">DF200_06135</name>
</gene>
<keyword evidence="2" id="KW-0472">Membrane</keyword>
<comment type="caution">
    <text evidence="4">The sequence shown here is derived from an EMBL/GenBank/DDBJ whole genome shotgun (WGS) entry which is preliminary data.</text>
</comment>
<keyword evidence="2" id="KW-1133">Transmembrane helix</keyword>
<feature type="transmembrane region" description="Helical" evidence="2">
    <location>
        <begin position="482"/>
        <end position="501"/>
    </location>
</feature>
<evidence type="ECO:0008006" key="6">
    <source>
        <dbReference type="Google" id="ProtNLM"/>
    </source>
</evidence>